<dbReference type="PATRIC" id="fig|942150.3.peg.760"/>
<evidence type="ECO:0000313" key="2">
    <source>
        <dbReference type="EMBL" id="KRO08650.1"/>
    </source>
</evidence>
<proteinExistence type="predicted"/>
<dbReference type="Pfam" id="PF12802">
    <property type="entry name" value="MarR_2"/>
    <property type="match status" value="1"/>
</dbReference>
<dbReference type="GO" id="GO:0006950">
    <property type="term" value="P:response to stress"/>
    <property type="evidence" value="ECO:0007669"/>
    <property type="project" value="TreeGrafter"/>
</dbReference>
<dbReference type="AlphaFoldDB" id="A0A0R2MCY9"/>
<gene>
    <name evidence="2" type="ORF">IV64_GL000743</name>
</gene>
<dbReference type="EMBL" id="JQCL01000080">
    <property type="protein sequence ID" value="KRO08650.1"/>
    <property type="molecule type" value="Genomic_DNA"/>
</dbReference>
<reference evidence="2 3" key="1">
    <citation type="journal article" date="2015" name="Genome Announc.">
        <title>Expanding the biotechnology potential of lactobacilli through comparative genomics of 213 strains and associated genera.</title>
        <authorList>
            <person name="Sun Z."/>
            <person name="Harris H.M."/>
            <person name="McCann A."/>
            <person name="Guo C."/>
            <person name="Argimon S."/>
            <person name="Zhang W."/>
            <person name="Yang X."/>
            <person name="Jeffery I.B."/>
            <person name="Cooney J.C."/>
            <person name="Kagawa T.F."/>
            <person name="Liu W."/>
            <person name="Song Y."/>
            <person name="Salvetti E."/>
            <person name="Wrobel A."/>
            <person name="Rasinkangas P."/>
            <person name="Parkhill J."/>
            <person name="Rea M.C."/>
            <person name="O'Sullivan O."/>
            <person name="Ritari J."/>
            <person name="Douillard F.P."/>
            <person name="Paul Ross R."/>
            <person name="Yang R."/>
            <person name="Briner A.E."/>
            <person name="Felis G.E."/>
            <person name="de Vos W.M."/>
            <person name="Barrangou R."/>
            <person name="Klaenhammer T.R."/>
            <person name="Caufield P.W."/>
            <person name="Cui Y."/>
            <person name="Zhang H."/>
            <person name="O'Toole P.W."/>
        </authorList>
    </citation>
    <scope>NUCLEOTIDE SEQUENCE [LARGE SCALE GENOMIC DNA]</scope>
    <source>
        <strain evidence="2 3">LMG 26013</strain>
    </source>
</reference>
<evidence type="ECO:0000259" key="1">
    <source>
        <dbReference type="PROSITE" id="PS50995"/>
    </source>
</evidence>
<evidence type="ECO:0000313" key="3">
    <source>
        <dbReference type="Proteomes" id="UP000051783"/>
    </source>
</evidence>
<protein>
    <recommendedName>
        <fullName evidence="1">HTH marR-type domain-containing protein</fullName>
    </recommendedName>
</protein>
<dbReference type="SUPFAM" id="SSF46785">
    <property type="entry name" value="Winged helix' DNA-binding domain"/>
    <property type="match status" value="1"/>
</dbReference>
<dbReference type="InterPro" id="IPR036388">
    <property type="entry name" value="WH-like_DNA-bd_sf"/>
</dbReference>
<dbReference type="Proteomes" id="UP000051783">
    <property type="component" value="Unassembled WGS sequence"/>
</dbReference>
<dbReference type="PANTHER" id="PTHR33164">
    <property type="entry name" value="TRANSCRIPTIONAL REGULATOR, MARR FAMILY"/>
    <property type="match status" value="1"/>
</dbReference>
<feature type="domain" description="HTH marR-type" evidence="1">
    <location>
        <begin position="15"/>
        <end position="142"/>
    </location>
</feature>
<dbReference type="InterPro" id="IPR000835">
    <property type="entry name" value="HTH_MarR-typ"/>
</dbReference>
<dbReference type="STRING" id="942150.IV64_GL000743"/>
<dbReference type="SMART" id="SM00347">
    <property type="entry name" value="HTH_MARR"/>
    <property type="match status" value="1"/>
</dbReference>
<sequence length="142" mass="15889">MGFELIKEESIVEDVFDYVLDVMRLERLLKRLTSSWSAQTGLSLNELRILLYVSVYPNQPIGKVAQSLDISKGSLAQSIGALTHDGWIQSEPSLPDRRLRNLALTDAGIQRVAEIKQGLITTLDTPTTQSFTEHLSHLNKNL</sequence>
<dbReference type="InterPro" id="IPR036390">
    <property type="entry name" value="WH_DNA-bd_sf"/>
</dbReference>
<dbReference type="GO" id="GO:0003700">
    <property type="term" value="F:DNA-binding transcription factor activity"/>
    <property type="evidence" value="ECO:0007669"/>
    <property type="project" value="InterPro"/>
</dbReference>
<dbReference type="PANTHER" id="PTHR33164:SF103">
    <property type="entry name" value="REGULATORY PROTEIN MARR"/>
    <property type="match status" value="1"/>
</dbReference>
<accession>A0A0R2MCY9</accession>
<organism evidence="2 3">
    <name type="scientific">Lactiplantibacillus xiangfangensis</name>
    <dbReference type="NCBI Taxonomy" id="942150"/>
    <lineage>
        <taxon>Bacteria</taxon>
        <taxon>Bacillati</taxon>
        <taxon>Bacillota</taxon>
        <taxon>Bacilli</taxon>
        <taxon>Lactobacillales</taxon>
        <taxon>Lactobacillaceae</taxon>
        <taxon>Lactiplantibacillus</taxon>
    </lineage>
</organism>
<dbReference type="InterPro" id="IPR039422">
    <property type="entry name" value="MarR/SlyA-like"/>
</dbReference>
<dbReference type="Gene3D" id="1.10.10.10">
    <property type="entry name" value="Winged helix-like DNA-binding domain superfamily/Winged helix DNA-binding domain"/>
    <property type="match status" value="1"/>
</dbReference>
<dbReference type="PROSITE" id="PS50995">
    <property type="entry name" value="HTH_MARR_2"/>
    <property type="match status" value="1"/>
</dbReference>
<keyword evidence="3" id="KW-1185">Reference proteome</keyword>
<comment type="caution">
    <text evidence="2">The sequence shown here is derived from an EMBL/GenBank/DDBJ whole genome shotgun (WGS) entry which is preliminary data.</text>
</comment>
<name>A0A0R2MCY9_9LACO</name>